<accession>A0A2S7VZ63</accession>
<dbReference type="AlphaFoldDB" id="A0A2S7VZ63"/>
<dbReference type="EMBL" id="MSCJ01000001">
    <property type="protein sequence ID" value="PQJ67185.1"/>
    <property type="molecule type" value="Genomic_DNA"/>
</dbReference>
<organism evidence="2 3">
    <name type="scientific">Photobacterium angustum</name>
    <dbReference type="NCBI Taxonomy" id="661"/>
    <lineage>
        <taxon>Bacteria</taxon>
        <taxon>Pseudomonadati</taxon>
        <taxon>Pseudomonadota</taxon>
        <taxon>Gammaproteobacteria</taxon>
        <taxon>Vibrionales</taxon>
        <taxon>Vibrionaceae</taxon>
        <taxon>Photobacterium</taxon>
    </lineage>
</organism>
<keyword evidence="1" id="KW-0472">Membrane</keyword>
<reference evidence="2 3" key="1">
    <citation type="submission" date="2016-12" db="EMBL/GenBank/DDBJ databases">
        <title>Diversity of luminous bacteria.</title>
        <authorList>
            <person name="Yoshizawa S."/>
            <person name="Kogure K."/>
        </authorList>
    </citation>
    <scope>NUCLEOTIDE SEQUENCE [LARGE SCALE GENOMIC DNA]</scope>
    <source>
        <strain evidence="2 3">LC1-200</strain>
    </source>
</reference>
<feature type="transmembrane region" description="Helical" evidence="1">
    <location>
        <begin position="6"/>
        <end position="26"/>
    </location>
</feature>
<evidence type="ECO:0000313" key="2">
    <source>
        <dbReference type="EMBL" id="PQJ67185.1"/>
    </source>
</evidence>
<comment type="caution">
    <text evidence="2">The sequence shown here is derived from an EMBL/GenBank/DDBJ whole genome shotgun (WGS) entry which is preliminary data.</text>
</comment>
<sequence length="76" mass="9170">MNRNTLYMMLFMWCFFEVSAGVNFDIRNRRRYVSLMTINEQAYTRFIKTGAGKFWLNRENVVSAYTGFIVRMYQLS</sequence>
<evidence type="ECO:0000256" key="1">
    <source>
        <dbReference type="SAM" id="Phobius"/>
    </source>
</evidence>
<dbReference type="Proteomes" id="UP000238730">
    <property type="component" value="Unassembled WGS sequence"/>
</dbReference>
<keyword evidence="1" id="KW-1133">Transmembrane helix</keyword>
<protein>
    <submittedName>
        <fullName evidence="2">Uncharacterized protein</fullName>
    </submittedName>
</protein>
<evidence type="ECO:0000313" key="3">
    <source>
        <dbReference type="Proteomes" id="UP000238730"/>
    </source>
</evidence>
<name>A0A2S7VZ63_PHOAN</name>
<gene>
    <name evidence="2" type="ORF">BTO08_07115</name>
</gene>
<keyword evidence="1" id="KW-0812">Transmembrane</keyword>
<proteinExistence type="predicted"/>